<dbReference type="EMBL" id="CP064789">
    <property type="protein sequence ID" value="QSG13383.1"/>
    <property type="molecule type" value="Genomic_DNA"/>
</dbReference>
<reference evidence="1" key="1">
    <citation type="submission" date="2020-11" db="EMBL/GenBank/DDBJ databases">
        <title>Carbohydrate-dependent, anaerobic sulfur respiration: A novel catabolism in halophilic archaea.</title>
        <authorList>
            <person name="Sorokin D.Y."/>
            <person name="Messina E."/>
            <person name="Smedile F."/>
            <person name="La Cono V."/>
            <person name="Hallsworth J.E."/>
            <person name="Yakimov M.M."/>
        </authorList>
    </citation>
    <scope>NUCLEOTIDE SEQUENCE</scope>
    <source>
        <strain evidence="1">HSR-Bgl</strain>
    </source>
</reference>
<dbReference type="RefSeq" id="WP_229125100.1">
    <property type="nucleotide sequence ID" value="NZ_CP064789.1"/>
</dbReference>
<dbReference type="Proteomes" id="UP000663305">
    <property type="component" value="Chromosome"/>
</dbReference>
<organism evidence="1 2">
    <name type="scientific">Halapricum desulfuricans</name>
    <dbReference type="NCBI Taxonomy" id="2841257"/>
    <lineage>
        <taxon>Archaea</taxon>
        <taxon>Methanobacteriati</taxon>
        <taxon>Methanobacteriota</taxon>
        <taxon>Stenosarchaea group</taxon>
        <taxon>Halobacteria</taxon>
        <taxon>Halobacteriales</taxon>
        <taxon>Haloarculaceae</taxon>
        <taxon>Halapricum</taxon>
    </lineage>
</organism>
<name>A0A897NRC6_9EURY</name>
<dbReference type="AlphaFoldDB" id="A0A897NRC6"/>
<gene>
    <name evidence="1" type="ORF">HSBGL_2990</name>
</gene>
<evidence type="ECO:0000313" key="1">
    <source>
        <dbReference type="EMBL" id="QSG13383.1"/>
    </source>
</evidence>
<proteinExistence type="predicted"/>
<sequence length="53" mass="5582">MTVTATLSPECRFYEPPCEMPAIPTTVFERTGTLGAGDMTVVIDEAGSSRTSG</sequence>
<accession>A0A897NRC6</accession>
<evidence type="ECO:0000313" key="2">
    <source>
        <dbReference type="Proteomes" id="UP000663305"/>
    </source>
</evidence>
<dbReference type="GeneID" id="68862511"/>
<protein>
    <submittedName>
        <fullName evidence="1">Uncharacterized protein</fullName>
    </submittedName>
</protein>